<proteinExistence type="predicted"/>
<feature type="transmembrane region" description="Helical" evidence="1">
    <location>
        <begin position="108"/>
        <end position="128"/>
    </location>
</feature>
<evidence type="ECO:0000313" key="3">
    <source>
        <dbReference type="Proteomes" id="UP000559256"/>
    </source>
</evidence>
<sequence length="150" mass="16565">MAQSFLHIFFSTSESSQDPNVPQSASSGMARNTAILCALLSYYTQLANRTAINWTILLLLLSNVVPNFCDNKDIAIKYPRAFTVLRGIPSLSISILLVTEVIRISDNAGVTVFQLLVVIIATVCSLFWQKIEAFACQSFEQTGRSVEEQV</sequence>
<keyword evidence="1" id="KW-0812">Transmembrane</keyword>
<reference evidence="2 3" key="1">
    <citation type="journal article" date="2020" name="ISME J.">
        <title>Uncovering the hidden diversity of litter-decomposition mechanisms in mushroom-forming fungi.</title>
        <authorList>
            <person name="Floudas D."/>
            <person name="Bentzer J."/>
            <person name="Ahren D."/>
            <person name="Johansson T."/>
            <person name="Persson P."/>
            <person name="Tunlid A."/>
        </authorList>
    </citation>
    <scope>NUCLEOTIDE SEQUENCE [LARGE SCALE GENOMIC DNA]</scope>
    <source>
        <strain evidence="2 3">CBS 291.85</strain>
    </source>
</reference>
<comment type="caution">
    <text evidence="2">The sequence shown here is derived from an EMBL/GenBank/DDBJ whole genome shotgun (WGS) entry which is preliminary data.</text>
</comment>
<accession>A0A8H5GE16</accession>
<evidence type="ECO:0000313" key="2">
    <source>
        <dbReference type="EMBL" id="KAF5363075.1"/>
    </source>
</evidence>
<keyword evidence="3" id="KW-1185">Reference proteome</keyword>
<protein>
    <submittedName>
        <fullName evidence="2">Uncharacterized protein</fullName>
    </submittedName>
</protein>
<gene>
    <name evidence="2" type="ORF">D9758_012607</name>
</gene>
<name>A0A8H5GE16_9AGAR</name>
<feature type="transmembrane region" description="Helical" evidence="1">
    <location>
        <begin position="51"/>
        <end position="69"/>
    </location>
</feature>
<dbReference type="Proteomes" id="UP000559256">
    <property type="component" value="Unassembled WGS sequence"/>
</dbReference>
<dbReference type="AlphaFoldDB" id="A0A8H5GE16"/>
<keyword evidence="1" id="KW-1133">Transmembrane helix</keyword>
<keyword evidence="1" id="KW-0472">Membrane</keyword>
<dbReference type="EMBL" id="JAACJM010000035">
    <property type="protein sequence ID" value="KAF5363075.1"/>
    <property type="molecule type" value="Genomic_DNA"/>
</dbReference>
<feature type="transmembrane region" description="Helical" evidence="1">
    <location>
        <begin position="81"/>
        <end position="102"/>
    </location>
</feature>
<evidence type="ECO:0000256" key="1">
    <source>
        <dbReference type="SAM" id="Phobius"/>
    </source>
</evidence>
<organism evidence="2 3">
    <name type="scientific">Tetrapyrgos nigripes</name>
    <dbReference type="NCBI Taxonomy" id="182062"/>
    <lineage>
        <taxon>Eukaryota</taxon>
        <taxon>Fungi</taxon>
        <taxon>Dikarya</taxon>
        <taxon>Basidiomycota</taxon>
        <taxon>Agaricomycotina</taxon>
        <taxon>Agaricomycetes</taxon>
        <taxon>Agaricomycetidae</taxon>
        <taxon>Agaricales</taxon>
        <taxon>Marasmiineae</taxon>
        <taxon>Marasmiaceae</taxon>
        <taxon>Tetrapyrgos</taxon>
    </lineage>
</organism>